<keyword evidence="2" id="KW-1185">Reference proteome</keyword>
<dbReference type="AlphaFoldDB" id="A0A3P3W534"/>
<organism evidence="1 2">
    <name type="scientific">Paenimyroides tangerinum</name>
    <dbReference type="NCBI Taxonomy" id="2488728"/>
    <lineage>
        <taxon>Bacteria</taxon>
        <taxon>Pseudomonadati</taxon>
        <taxon>Bacteroidota</taxon>
        <taxon>Flavobacteriia</taxon>
        <taxon>Flavobacteriales</taxon>
        <taxon>Flavobacteriaceae</taxon>
        <taxon>Paenimyroides</taxon>
    </lineage>
</organism>
<dbReference type="Proteomes" id="UP000275719">
    <property type="component" value="Unassembled WGS sequence"/>
</dbReference>
<dbReference type="RefSeq" id="WP_125019267.1">
    <property type="nucleotide sequence ID" value="NZ_RQVQ01000020.1"/>
</dbReference>
<dbReference type="EMBL" id="RQVQ01000020">
    <property type="protein sequence ID" value="RRJ90080.1"/>
    <property type="molecule type" value="Genomic_DNA"/>
</dbReference>
<protein>
    <submittedName>
        <fullName evidence="1">DUF2750 domain-containing protein</fullName>
    </submittedName>
</protein>
<reference evidence="1 2" key="1">
    <citation type="submission" date="2018-11" db="EMBL/GenBank/DDBJ databases">
        <title>Flavobacterium sp. nov., YIM 102701-2 draft genome.</title>
        <authorList>
            <person name="Li G."/>
            <person name="Jiang Y."/>
        </authorList>
    </citation>
    <scope>NUCLEOTIDE SEQUENCE [LARGE SCALE GENOMIC DNA]</scope>
    <source>
        <strain evidence="1 2">YIM 102701-2</strain>
    </source>
</reference>
<comment type="caution">
    <text evidence="1">The sequence shown here is derived from an EMBL/GenBank/DDBJ whole genome shotgun (WGS) entry which is preliminary data.</text>
</comment>
<dbReference type="OrthoDB" id="2936081at2"/>
<sequence length="149" mass="17081">MNEQQPNLILENFVNKICEDGVVYSMESKDAFALCGSNQFTNESGEPVTVFCFWSEENLAKSCCVEDWSNFKVQEVQIASFLEDWCVGIYNDSFLVGLDFNAQMIGLEIDPIDLILAITKKLKSKKIDLEFEHFKNIQDIENQIKKMFG</sequence>
<evidence type="ECO:0000313" key="1">
    <source>
        <dbReference type="EMBL" id="RRJ90080.1"/>
    </source>
</evidence>
<dbReference type="InterPro" id="IPR021284">
    <property type="entry name" value="DUF2750"/>
</dbReference>
<proteinExistence type="predicted"/>
<evidence type="ECO:0000313" key="2">
    <source>
        <dbReference type="Proteomes" id="UP000275719"/>
    </source>
</evidence>
<gene>
    <name evidence="1" type="ORF">EG240_10035</name>
</gene>
<name>A0A3P3W534_9FLAO</name>
<accession>A0A3P3W534</accession>
<dbReference type="Pfam" id="PF11042">
    <property type="entry name" value="DUF2750"/>
    <property type="match status" value="1"/>
</dbReference>